<organism evidence="2 3">
    <name type="scientific">Granulicella mallensis</name>
    <dbReference type="NCBI Taxonomy" id="940614"/>
    <lineage>
        <taxon>Bacteria</taxon>
        <taxon>Pseudomonadati</taxon>
        <taxon>Acidobacteriota</taxon>
        <taxon>Terriglobia</taxon>
        <taxon>Terriglobales</taxon>
        <taxon>Acidobacteriaceae</taxon>
        <taxon>Granulicella</taxon>
    </lineage>
</organism>
<feature type="chain" id="PRO_5030810296" description="Beta and gamma crystallin" evidence="1">
    <location>
        <begin position="23"/>
        <end position="140"/>
    </location>
</feature>
<evidence type="ECO:0000313" key="3">
    <source>
        <dbReference type="Proteomes" id="UP000584867"/>
    </source>
</evidence>
<dbReference type="SUPFAM" id="SSF49695">
    <property type="entry name" value="gamma-Crystallin-like"/>
    <property type="match status" value="1"/>
</dbReference>
<evidence type="ECO:0000256" key="1">
    <source>
        <dbReference type="SAM" id="SignalP"/>
    </source>
</evidence>
<dbReference type="EMBL" id="JACHIO010000001">
    <property type="protein sequence ID" value="MBB5061682.1"/>
    <property type="molecule type" value="Genomic_DNA"/>
</dbReference>
<dbReference type="AlphaFoldDB" id="A0A7W8E7F7"/>
<comment type="caution">
    <text evidence="2">The sequence shown here is derived from an EMBL/GenBank/DDBJ whole genome shotgun (WGS) entry which is preliminary data.</text>
</comment>
<dbReference type="Pfam" id="PF03995">
    <property type="entry name" value="Inhibitor_I36"/>
    <property type="match status" value="1"/>
</dbReference>
<keyword evidence="1" id="KW-0732">Signal</keyword>
<reference evidence="2 3" key="1">
    <citation type="submission" date="2020-08" db="EMBL/GenBank/DDBJ databases">
        <title>Genomic Encyclopedia of Type Strains, Phase IV (KMG-V): Genome sequencing to study the core and pangenomes of soil and plant-associated prokaryotes.</title>
        <authorList>
            <person name="Whitman W."/>
        </authorList>
    </citation>
    <scope>NUCLEOTIDE SEQUENCE [LARGE SCALE GENOMIC DNA]</scope>
    <source>
        <strain evidence="2 3">X5P3</strain>
    </source>
</reference>
<sequence length="140" mass="15505">MKPIVLAFAALIVLGASGVAKAQYPQPQNRPWNYNGQPGTYRPEWDRYPTPDRGACFFTDANFRGRRFCVRAGDRLPFLPGGYGHSISSIRTFGRVRVTAFAARNFSGPSVNFGTVPDLGYTSNGPFRGWNDRISSVVVR</sequence>
<dbReference type="Proteomes" id="UP000584867">
    <property type="component" value="Unassembled WGS sequence"/>
</dbReference>
<dbReference type="RefSeq" id="WP_184252243.1">
    <property type="nucleotide sequence ID" value="NZ_JACHIO010000001.1"/>
</dbReference>
<accession>A0A7W8E7F7</accession>
<proteinExistence type="predicted"/>
<evidence type="ECO:0008006" key="4">
    <source>
        <dbReference type="Google" id="ProtNLM"/>
    </source>
</evidence>
<name>A0A7W8E7F7_9BACT</name>
<gene>
    <name evidence="2" type="ORF">HDF15_000007</name>
</gene>
<dbReference type="Gene3D" id="2.60.20.10">
    <property type="entry name" value="Crystallins"/>
    <property type="match status" value="1"/>
</dbReference>
<feature type="signal peptide" evidence="1">
    <location>
        <begin position="1"/>
        <end position="22"/>
    </location>
</feature>
<dbReference type="InterPro" id="IPR011024">
    <property type="entry name" value="G_crystallin-like"/>
</dbReference>
<evidence type="ECO:0000313" key="2">
    <source>
        <dbReference type="EMBL" id="MBB5061682.1"/>
    </source>
</evidence>
<protein>
    <recommendedName>
        <fullName evidence="4">Beta and gamma crystallin</fullName>
    </recommendedName>
</protein>